<dbReference type="SUPFAM" id="SSF46894">
    <property type="entry name" value="C-terminal effector domain of the bipartite response regulators"/>
    <property type="match status" value="1"/>
</dbReference>
<feature type="region of interest" description="Disordered" evidence="3">
    <location>
        <begin position="910"/>
        <end position="935"/>
    </location>
</feature>
<keyword evidence="2" id="KW-0067">ATP-binding</keyword>
<dbReference type="GO" id="GO:0003677">
    <property type="term" value="F:DNA binding"/>
    <property type="evidence" value="ECO:0007669"/>
    <property type="project" value="InterPro"/>
</dbReference>
<dbReference type="PANTHER" id="PTHR16305:SF35">
    <property type="entry name" value="TRANSCRIPTIONAL ACTIVATOR DOMAIN"/>
    <property type="match status" value="1"/>
</dbReference>
<dbReference type="CDD" id="cd06170">
    <property type="entry name" value="LuxR_C_like"/>
    <property type="match status" value="1"/>
</dbReference>
<organism evidence="5 6">
    <name type="scientific">Mycolicibacterium parafortuitum</name>
    <name type="common">Mycobacterium parafortuitum</name>
    <dbReference type="NCBI Taxonomy" id="39692"/>
    <lineage>
        <taxon>Bacteria</taxon>
        <taxon>Bacillati</taxon>
        <taxon>Actinomycetota</taxon>
        <taxon>Actinomycetes</taxon>
        <taxon>Mycobacteriales</taxon>
        <taxon>Mycobacteriaceae</taxon>
        <taxon>Mycolicibacterium</taxon>
    </lineage>
</organism>
<dbReference type="Pfam" id="PF13191">
    <property type="entry name" value="AAA_16"/>
    <property type="match status" value="1"/>
</dbReference>
<dbReference type="SMART" id="SM00382">
    <property type="entry name" value="AAA"/>
    <property type="match status" value="1"/>
</dbReference>
<dbReference type="Gene3D" id="1.10.10.10">
    <property type="entry name" value="Winged helix-like DNA-binding domain superfamily/Winged helix DNA-binding domain"/>
    <property type="match status" value="1"/>
</dbReference>
<accession>A0A375YJ21</accession>
<dbReference type="InterPro" id="IPR036388">
    <property type="entry name" value="WH-like_DNA-bd_sf"/>
</dbReference>
<gene>
    <name evidence="5" type="ORF">MPP7335_02781</name>
</gene>
<dbReference type="GO" id="GO:0005737">
    <property type="term" value="C:cytoplasm"/>
    <property type="evidence" value="ECO:0007669"/>
    <property type="project" value="TreeGrafter"/>
</dbReference>
<dbReference type="EMBL" id="UEGS01000001">
    <property type="protein sequence ID" value="SRX81034.1"/>
    <property type="molecule type" value="Genomic_DNA"/>
</dbReference>
<evidence type="ECO:0000313" key="6">
    <source>
        <dbReference type="Proteomes" id="UP000252008"/>
    </source>
</evidence>
<dbReference type="AlphaFoldDB" id="A0A375YJ21"/>
<feature type="domain" description="HTH luxR-type" evidence="4">
    <location>
        <begin position="848"/>
        <end position="913"/>
    </location>
</feature>
<proteinExistence type="predicted"/>
<dbReference type="Proteomes" id="UP000252008">
    <property type="component" value="Unassembled WGS sequence"/>
</dbReference>
<dbReference type="RefSeq" id="WP_083141397.1">
    <property type="nucleotide sequence ID" value="NZ_MVID01000001.1"/>
</dbReference>
<evidence type="ECO:0000259" key="4">
    <source>
        <dbReference type="PROSITE" id="PS50043"/>
    </source>
</evidence>
<dbReference type="PANTHER" id="PTHR16305">
    <property type="entry name" value="TESTICULAR SOLUBLE ADENYLYL CYCLASE"/>
    <property type="match status" value="1"/>
</dbReference>
<dbReference type="InterPro" id="IPR000792">
    <property type="entry name" value="Tscrpt_reg_LuxR_C"/>
</dbReference>
<dbReference type="InterPro" id="IPR003593">
    <property type="entry name" value="AAA+_ATPase"/>
</dbReference>
<dbReference type="SUPFAM" id="SSF52540">
    <property type="entry name" value="P-loop containing nucleoside triphosphate hydrolases"/>
    <property type="match status" value="1"/>
</dbReference>
<sequence>MTRIVLRGRAEAMSRALRALRDAGRTGQGSVVVVSGEPGIGKTALLREIIEQATRTGFRVGSGKAEDGDQIAPGAPLLVALRSGPDPLLTGDAFGSLAPLYDKPLWLVDRIGALLEELAAGGPVLVTVDDVQWADRLTRFALRVLPARLSGSPVVWLVASRRAPGEALAEILSGTDDVTAVTRIPLGPLTAADIAAIAADRTSAELSPTLRELLDDTGGNPFWAVQIVDGLAGRPDAPASTRNFYAELGLGIRRRLGALSVGGAELVRLVAVWGRPLGMSDAAAILADTSESELSSLAREDVDHGLLAGDDGEVRFPHDVLREAVYADIAPERRRLLHRACARRIVAAGGAAQTAAGHYRCGAGIDDDEAICALVQAVRDGASLPLQAVDTAHAAFALTTPGHRLWFLTGEVTVEALLDAQREAEALVLADRLRAAATDPETVARLELLACRALWVTEDIVEMDRRASVAMTLDGVSAVMHARLRSAQALAASRTLPASGTHELARHALAEAERLGDLPAQRLAVLASIEGARNEGRHTVALELFADLRRLSDDGHLAEEIRTLQHLDRFDEADAMLTKIREAVHDVDRQLPSMLYAQMWQDLALGQFDAVEAGARTLIRLTEETGNHAYRLNARMVLAVVAAYRDEIVTAVTLLRPGARDESPHERRSARLRLVRGWLSAATGDYDTSLALLAPLLDTAGEYRDAWPWSPPWMRILASIGLLAGDRTFAARAGHLADLAAQRNPGVASLQGAALHIRALLDGDGAVMTEAVAVLRESPRPMLVADALRDLGSLNLDQGSAGAGVVALTEAAEIYHRIGAVAGTRAVSAVLRRHGVHGVRIDAPSHRPDSGWESLTPTELRVVGLISSGHTNRSAATELSVSPNTVNTHLRSVFRKLGVRSRVQLTNAFREHSGSQHSGSGATFARGVPSGRDRG</sequence>
<evidence type="ECO:0000256" key="1">
    <source>
        <dbReference type="ARBA" id="ARBA00022741"/>
    </source>
</evidence>
<dbReference type="Pfam" id="PF00196">
    <property type="entry name" value="GerE"/>
    <property type="match status" value="1"/>
</dbReference>
<dbReference type="GO" id="GO:0005524">
    <property type="term" value="F:ATP binding"/>
    <property type="evidence" value="ECO:0007669"/>
    <property type="project" value="UniProtKB-KW"/>
</dbReference>
<dbReference type="PRINTS" id="PR00038">
    <property type="entry name" value="HTHLUXR"/>
</dbReference>
<evidence type="ECO:0000313" key="5">
    <source>
        <dbReference type="EMBL" id="SRX81034.1"/>
    </source>
</evidence>
<protein>
    <submittedName>
        <fullName evidence="5">Regulatory protein LuxR [Streptomyces bingchenggensis BCW-1]</fullName>
    </submittedName>
</protein>
<evidence type="ECO:0000256" key="2">
    <source>
        <dbReference type="ARBA" id="ARBA00022840"/>
    </source>
</evidence>
<dbReference type="InterPro" id="IPR041664">
    <property type="entry name" value="AAA_16"/>
</dbReference>
<dbReference type="GO" id="GO:0006355">
    <property type="term" value="P:regulation of DNA-templated transcription"/>
    <property type="evidence" value="ECO:0007669"/>
    <property type="project" value="InterPro"/>
</dbReference>
<reference evidence="5 6" key="1">
    <citation type="submission" date="2018-05" db="EMBL/GenBank/DDBJ databases">
        <authorList>
            <consortium name="IHU Genomes"/>
        </authorList>
    </citation>
    <scope>NUCLEOTIDE SEQUENCE [LARGE SCALE GENOMIC DNA]</scope>
    <source>
        <strain evidence="5 6">P7335</strain>
    </source>
</reference>
<dbReference type="InterPro" id="IPR027417">
    <property type="entry name" value="P-loop_NTPase"/>
</dbReference>
<dbReference type="GO" id="GO:0004016">
    <property type="term" value="F:adenylate cyclase activity"/>
    <property type="evidence" value="ECO:0007669"/>
    <property type="project" value="TreeGrafter"/>
</dbReference>
<dbReference type="Gene3D" id="3.40.50.300">
    <property type="entry name" value="P-loop containing nucleotide triphosphate hydrolases"/>
    <property type="match status" value="1"/>
</dbReference>
<name>A0A375YJ21_MYCPF</name>
<dbReference type="STRING" id="39692.BST38_01135"/>
<keyword evidence="1" id="KW-0547">Nucleotide-binding</keyword>
<dbReference type="SMART" id="SM00421">
    <property type="entry name" value="HTH_LUXR"/>
    <property type="match status" value="1"/>
</dbReference>
<evidence type="ECO:0000256" key="3">
    <source>
        <dbReference type="SAM" id="MobiDB-lite"/>
    </source>
</evidence>
<keyword evidence="6" id="KW-1185">Reference proteome</keyword>
<dbReference type="PROSITE" id="PS50043">
    <property type="entry name" value="HTH_LUXR_2"/>
    <property type="match status" value="1"/>
</dbReference>
<dbReference type="InterPro" id="IPR016032">
    <property type="entry name" value="Sig_transdc_resp-reg_C-effctor"/>
</dbReference>